<organism evidence="7 8">
    <name type="scientific">Blepharisma stoltei</name>
    <dbReference type="NCBI Taxonomy" id="1481888"/>
    <lineage>
        <taxon>Eukaryota</taxon>
        <taxon>Sar</taxon>
        <taxon>Alveolata</taxon>
        <taxon>Ciliophora</taxon>
        <taxon>Postciliodesmatophora</taxon>
        <taxon>Heterotrichea</taxon>
        <taxon>Heterotrichida</taxon>
        <taxon>Blepharismidae</taxon>
        <taxon>Blepharisma</taxon>
    </lineage>
</organism>
<gene>
    <name evidence="7" type="ORF">BSTOLATCC_MIC3568</name>
</gene>
<evidence type="ECO:0000313" key="7">
    <source>
        <dbReference type="EMBL" id="CAG9311277.1"/>
    </source>
</evidence>
<comment type="caution">
    <text evidence="7">The sequence shown here is derived from an EMBL/GenBank/DDBJ whole genome shotgun (WGS) entry which is preliminary data.</text>
</comment>
<dbReference type="AlphaFoldDB" id="A0AAU9ICU4"/>
<evidence type="ECO:0000256" key="4">
    <source>
        <dbReference type="ARBA" id="ARBA00023136"/>
    </source>
</evidence>
<evidence type="ECO:0000256" key="3">
    <source>
        <dbReference type="ARBA" id="ARBA00022989"/>
    </source>
</evidence>
<comment type="subcellular location">
    <subcellularLocation>
        <location evidence="1">Membrane</location>
        <topology evidence="1">Multi-pass membrane protein</topology>
    </subcellularLocation>
</comment>
<evidence type="ECO:0000256" key="1">
    <source>
        <dbReference type="ARBA" id="ARBA00004141"/>
    </source>
</evidence>
<proteinExistence type="predicted"/>
<dbReference type="Proteomes" id="UP001162131">
    <property type="component" value="Unassembled WGS sequence"/>
</dbReference>
<keyword evidence="4 6" id="KW-0472">Membrane</keyword>
<feature type="region of interest" description="Disordered" evidence="5">
    <location>
        <begin position="127"/>
        <end position="164"/>
    </location>
</feature>
<dbReference type="Pfam" id="PF08507">
    <property type="entry name" value="COPI_assoc"/>
    <property type="match status" value="1"/>
</dbReference>
<evidence type="ECO:0000256" key="6">
    <source>
        <dbReference type="SAM" id="Phobius"/>
    </source>
</evidence>
<accession>A0AAU9ICU4</accession>
<dbReference type="GO" id="GO:0016020">
    <property type="term" value="C:membrane"/>
    <property type="evidence" value="ECO:0007669"/>
    <property type="project" value="UniProtKB-SubCell"/>
</dbReference>
<dbReference type="PANTHER" id="PTHR28128">
    <property type="entry name" value="GOLGI APPARATUS MEMBRANE PROTEIN TVP15"/>
    <property type="match status" value="1"/>
</dbReference>
<evidence type="ECO:0000256" key="2">
    <source>
        <dbReference type="ARBA" id="ARBA00022692"/>
    </source>
</evidence>
<feature type="transmembrane region" description="Helical" evidence="6">
    <location>
        <begin position="12"/>
        <end position="32"/>
    </location>
</feature>
<name>A0AAU9ICU4_9CILI</name>
<keyword evidence="8" id="KW-1185">Reference proteome</keyword>
<dbReference type="EMBL" id="CAJZBQ010000004">
    <property type="protein sequence ID" value="CAG9311277.1"/>
    <property type="molecule type" value="Genomic_DNA"/>
</dbReference>
<protein>
    <submittedName>
        <fullName evidence="7">Uncharacterized protein</fullName>
    </submittedName>
</protein>
<evidence type="ECO:0000256" key="5">
    <source>
        <dbReference type="SAM" id="MobiDB-lite"/>
    </source>
</evidence>
<dbReference type="PANTHER" id="PTHR28128:SF3">
    <property type="entry name" value="CHROMOSOME UNDETERMINED SCAFFOLD_46, WHOLE GENOME SHOTGUN SEQUENCE"/>
    <property type="match status" value="1"/>
</dbReference>
<dbReference type="InterPro" id="IPR013714">
    <property type="entry name" value="Golgi_TVP15"/>
</dbReference>
<sequence length="164" mass="17956">MVGQEISDVKISTVLKIVTLISGIALAALAIYKFTALGIFDARDFCLTCYYIIFGILIALSEMPCKCLMSCTSFLGFYIGKAIFCIFLGTIVFNKGNAFFLILAVAFWCEGILYFVLACSCKSKLVNKDDEETDEVKEKPKEEEQNGFKSVDLQGSGADNSSAV</sequence>
<keyword evidence="3 6" id="KW-1133">Transmembrane helix</keyword>
<feature type="transmembrane region" description="Helical" evidence="6">
    <location>
        <begin position="99"/>
        <end position="119"/>
    </location>
</feature>
<feature type="transmembrane region" description="Helical" evidence="6">
    <location>
        <begin position="38"/>
        <end position="60"/>
    </location>
</feature>
<evidence type="ECO:0000313" key="8">
    <source>
        <dbReference type="Proteomes" id="UP001162131"/>
    </source>
</evidence>
<feature type="compositionally biased region" description="Basic and acidic residues" evidence="5">
    <location>
        <begin position="136"/>
        <end position="146"/>
    </location>
</feature>
<reference evidence="7" key="1">
    <citation type="submission" date="2021-09" db="EMBL/GenBank/DDBJ databases">
        <authorList>
            <consortium name="AG Swart"/>
            <person name="Singh M."/>
            <person name="Singh A."/>
            <person name="Seah K."/>
            <person name="Emmerich C."/>
        </authorList>
    </citation>
    <scope>NUCLEOTIDE SEQUENCE</scope>
    <source>
        <strain evidence="7">ATCC30299</strain>
    </source>
</reference>
<keyword evidence="2 6" id="KW-0812">Transmembrane</keyword>
<feature type="transmembrane region" description="Helical" evidence="6">
    <location>
        <begin position="72"/>
        <end position="93"/>
    </location>
</feature>